<name>A0A2B7ZKX3_9EURO</name>
<dbReference type="GO" id="GO:0007076">
    <property type="term" value="P:mitotic chromosome condensation"/>
    <property type="evidence" value="ECO:0007669"/>
    <property type="project" value="TreeGrafter"/>
</dbReference>
<feature type="coiled-coil region" evidence="1">
    <location>
        <begin position="70"/>
        <end position="219"/>
    </location>
</feature>
<dbReference type="EMBL" id="PDND01000049">
    <property type="protein sequence ID" value="PGH34001.1"/>
    <property type="molecule type" value="Genomic_DNA"/>
</dbReference>
<feature type="region of interest" description="Disordered" evidence="2">
    <location>
        <begin position="661"/>
        <end position="685"/>
    </location>
</feature>
<evidence type="ECO:0000256" key="2">
    <source>
        <dbReference type="SAM" id="MobiDB-lite"/>
    </source>
</evidence>
<accession>A0A2B7ZKX3</accession>
<feature type="region of interest" description="Disordered" evidence="2">
    <location>
        <begin position="716"/>
        <end position="774"/>
    </location>
</feature>
<evidence type="ECO:0000313" key="4">
    <source>
        <dbReference type="Proteomes" id="UP000226031"/>
    </source>
</evidence>
<organism evidence="3 4">
    <name type="scientific">[Emmonsia] crescens</name>
    <dbReference type="NCBI Taxonomy" id="73230"/>
    <lineage>
        <taxon>Eukaryota</taxon>
        <taxon>Fungi</taxon>
        <taxon>Dikarya</taxon>
        <taxon>Ascomycota</taxon>
        <taxon>Pezizomycotina</taxon>
        <taxon>Eurotiomycetes</taxon>
        <taxon>Eurotiomycetidae</taxon>
        <taxon>Onygenales</taxon>
        <taxon>Ajellomycetaceae</taxon>
        <taxon>Emergomyces</taxon>
    </lineage>
</organism>
<proteinExistence type="predicted"/>
<feature type="compositionally biased region" description="Low complexity" evidence="2">
    <location>
        <begin position="365"/>
        <end position="398"/>
    </location>
</feature>
<keyword evidence="4" id="KW-1185">Reference proteome</keyword>
<feature type="compositionally biased region" description="Polar residues" evidence="2">
    <location>
        <begin position="536"/>
        <end position="551"/>
    </location>
</feature>
<dbReference type="GO" id="GO:0000785">
    <property type="term" value="C:chromatin"/>
    <property type="evidence" value="ECO:0007669"/>
    <property type="project" value="TreeGrafter"/>
</dbReference>
<dbReference type="AlphaFoldDB" id="A0A2B7ZKX3"/>
<dbReference type="PANTHER" id="PTHR43941:SF1">
    <property type="entry name" value="STRUCTURAL MAINTENANCE OF CHROMOSOMES PROTEIN 2"/>
    <property type="match status" value="1"/>
</dbReference>
<feature type="compositionally biased region" description="Low complexity" evidence="2">
    <location>
        <begin position="720"/>
        <end position="771"/>
    </location>
</feature>
<sequence>MDHIFPSLHDAGPLSTTPRLHHSTALECCCGSSQCAYLKHNNAALADLEKDVKTAAQLGQVLLQRHESYMTDAEEDRGRLLLEMENLERDKRQAQAENARIIQENRELLEQLEDMNKAIEESDAQIKSLTDTLESTQLQIKRLSTSAARLTQLESQIDAMEREQEELLAKLIMTEEDEKSAVQRWRQAECTLRDLQDQLERIEKESREEQEKHVELLGRMERRRAVERELDSAAGRLKGAAAASSLGQNKPGVVSNFVRDILQDNANLQMGIVELREMLQNSNEEVQNLREQVLLHQPLSPEPNERQPRQKRLPLSDELDAKFPPVTSQEFHVHHHYHSPTPAVSQRKEKVQIPIHRRQRRRRPMISSPLLESPSSLSLRMSPISHRPHGSTSSTSTILSQTSVSIPPASNNHHWSIQPSTSAVAGSMSSSMPSSPQSAYRTSSIFDRVDHGFESSRPTSPESIGFASPSVRPYHCRKGSFDIPIRSISGPAELQDTFIAPLGDKSQGQDDNFSPNESIPYFEPPILEEGETPTQEITNEEAMQSKPTTCPTPDREPEHDLASQLQYHTVKRASSHESLLSISGMDIHTLRSRPSQMLSSYSALSVRTPSRITSAGTEVSFTPPVISLMHIIVPTVSLSNGDKGSDSRSLLSSVAAAAAVDPNATQTPTPPGSLPNNSSPLRHPDDVFASRQTASFSKRVGGWVLGRWGMAPIMSAGDLRSPISSRRSSLASSARPPRPPSISAASSASASASVSSSSSSKTASTTAAAAIMVRPPGVNQKGPILGLRLPAKAPTAIQPKAIDEELLQQSLLE</sequence>
<protein>
    <submittedName>
        <fullName evidence="3">Uncharacterized protein</fullName>
    </submittedName>
</protein>
<dbReference type="GO" id="GO:0000796">
    <property type="term" value="C:condensin complex"/>
    <property type="evidence" value="ECO:0007669"/>
    <property type="project" value="TreeGrafter"/>
</dbReference>
<dbReference type="GO" id="GO:0000793">
    <property type="term" value="C:condensed chromosome"/>
    <property type="evidence" value="ECO:0007669"/>
    <property type="project" value="TreeGrafter"/>
</dbReference>
<feature type="compositionally biased region" description="Basic residues" evidence="2">
    <location>
        <begin position="355"/>
        <end position="364"/>
    </location>
</feature>
<keyword evidence="1" id="KW-0175">Coiled coil</keyword>
<dbReference type="VEuPathDB" id="FungiDB:EMCG_06587"/>
<gene>
    <name evidence="3" type="ORF">GX50_03148</name>
</gene>
<reference evidence="3 4" key="1">
    <citation type="submission" date="2017-10" db="EMBL/GenBank/DDBJ databases">
        <title>Comparative genomics in systemic dimorphic fungi from Ajellomycetaceae.</title>
        <authorList>
            <person name="Munoz J.F."/>
            <person name="Mcewen J.G."/>
            <person name="Clay O.K."/>
            <person name="Cuomo C.A."/>
        </authorList>
    </citation>
    <scope>NUCLEOTIDE SEQUENCE [LARGE SCALE GENOMIC DNA]</scope>
    <source>
        <strain evidence="3 4">UAMH4076</strain>
    </source>
</reference>
<feature type="coiled-coil region" evidence="1">
    <location>
        <begin position="265"/>
        <end position="292"/>
    </location>
</feature>
<dbReference type="Proteomes" id="UP000226031">
    <property type="component" value="Unassembled WGS sequence"/>
</dbReference>
<feature type="region of interest" description="Disordered" evidence="2">
    <location>
        <begin position="536"/>
        <end position="560"/>
    </location>
</feature>
<dbReference type="STRING" id="73230.A0A2B7ZKX3"/>
<dbReference type="GO" id="GO:0003682">
    <property type="term" value="F:chromatin binding"/>
    <property type="evidence" value="ECO:0007669"/>
    <property type="project" value="TreeGrafter"/>
</dbReference>
<comment type="caution">
    <text evidence="3">The sequence shown here is derived from an EMBL/GenBank/DDBJ whole genome shotgun (WGS) entry which is preliminary data.</text>
</comment>
<evidence type="ECO:0000313" key="3">
    <source>
        <dbReference type="EMBL" id="PGH34001.1"/>
    </source>
</evidence>
<dbReference type="PANTHER" id="PTHR43941">
    <property type="entry name" value="STRUCTURAL MAINTENANCE OF CHROMOSOMES PROTEIN 2"/>
    <property type="match status" value="1"/>
</dbReference>
<feature type="region of interest" description="Disordered" evidence="2">
    <location>
        <begin position="337"/>
        <end position="398"/>
    </location>
</feature>
<evidence type="ECO:0000256" key="1">
    <source>
        <dbReference type="SAM" id="Coils"/>
    </source>
</evidence>